<evidence type="ECO:0000256" key="5">
    <source>
        <dbReference type="SAM" id="Phobius"/>
    </source>
</evidence>
<evidence type="ECO:0000313" key="7">
    <source>
        <dbReference type="EMBL" id="SEH08973.1"/>
    </source>
</evidence>
<proteinExistence type="predicted"/>
<dbReference type="InterPro" id="IPR009057">
    <property type="entry name" value="Homeodomain-like_sf"/>
</dbReference>
<dbReference type="RefSeq" id="WP_103922471.1">
    <property type="nucleotide sequence ID" value="NZ_FMSV02000557.1"/>
</dbReference>
<dbReference type="EMBL" id="FMSV02000557">
    <property type="protein sequence ID" value="SEH08973.1"/>
    <property type="molecule type" value="Genomic_DNA"/>
</dbReference>
<keyword evidence="5" id="KW-1133">Transmembrane helix</keyword>
<dbReference type="Gene3D" id="1.10.357.10">
    <property type="entry name" value="Tetracycline Repressor, domain 2"/>
    <property type="match status" value="1"/>
</dbReference>
<organism evidence="7 8">
    <name type="scientific">Candidatus Venteria ishoeyi</name>
    <dbReference type="NCBI Taxonomy" id="1899563"/>
    <lineage>
        <taxon>Bacteria</taxon>
        <taxon>Pseudomonadati</taxon>
        <taxon>Pseudomonadota</taxon>
        <taxon>Gammaproteobacteria</taxon>
        <taxon>Thiotrichales</taxon>
        <taxon>Thiotrichaceae</taxon>
        <taxon>Venteria</taxon>
    </lineage>
</organism>
<dbReference type="InterPro" id="IPR032551">
    <property type="entry name" value="BscR_C"/>
</dbReference>
<evidence type="ECO:0000256" key="4">
    <source>
        <dbReference type="PROSITE-ProRule" id="PRU00335"/>
    </source>
</evidence>
<keyword evidence="3" id="KW-0804">Transcription</keyword>
<evidence type="ECO:0000256" key="1">
    <source>
        <dbReference type="ARBA" id="ARBA00023015"/>
    </source>
</evidence>
<dbReference type="OrthoDB" id="5816932at2"/>
<dbReference type="GO" id="GO:0000976">
    <property type="term" value="F:transcription cis-regulatory region binding"/>
    <property type="evidence" value="ECO:0007669"/>
    <property type="project" value="TreeGrafter"/>
</dbReference>
<dbReference type="PANTHER" id="PTHR30055:SF234">
    <property type="entry name" value="HTH-TYPE TRANSCRIPTIONAL REGULATOR BETI"/>
    <property type="match status" value="1"/>
</dbReference>
<dbReference type="Pfam" id="PF16295">
    <property type="entry name" value="TetR_C_10"/>
    <property type="match status" value="1"/>
</dbReference>
<dbReference type="InterPro" id="IPR050109">
    <property type="entry name" value="HTH-type_TetR-like_transc_reg"/>
</dbReference>
<keyword evidence="1" id="KW-0805">Transcription regulation</keyword>
<gene>
    <name evidence="7" type="primary">bm3R1</name>
    <name evidence="7" type="ORF">MBHS_04866</name>
</gene>
<dbReference type="PRINTS" id="PR00455">
    <property type="entry name" value="HTHTETR"/>
</dbReference>
<accession>A0A1H6FH36</accession>
<dbReference type="GO" id="GO:0003700">
    <property type="term" value="F:DNA-binding transcription factor activity"/>
    <property type="evidence" value="ECO:0007669"/>
    <property type="project" value="TreeGrafter"/>
</dbReference>
<evidence type="ECO:0000256" key="3">
    <source>
        <dbReference type="ARBA" id="ARBA00023163"/>
    </source>
</evidence>
<dbReference type="SUPFAM" id="SSF48498">
    <property type="entry name" value="Tetracyclin repressor-like, C-terminal domain"/>
    <property type="match status" value="1"/>
</dbReference>
<feature type="DNA-binding region" description="H-T-H motif" evidence="4">
    <location>
        <begin position="37"/>
        <end position="56"/>
    </location>
</feature>
<keyword evidence="8" id="KW-1185">Reference proteome</keyword>
<dbReference type="Proteomes" id="UP000236724">
    <property type="component" value="Unassembled WGS sequence"/>
</dbReference>
<dbReference type="PROSITE" id="PS01081">
    <property type="entry name" value="HTH_TETR_1"/>
    <property type="match status" value="1"/>
</dbReference>
<sequence>MQASHKQRQRPRGEALQEKVLQTALELFSERGYFNTSLQDIRKAADVSIGAIYHHFKNKEELAKSLYVNLLLRMETDIQQILVRETNCQQRYREIVRFLFQMALDEPKTMQFILSAKHQEYLPDEPPICSSRPFRLMRQVLEEGMQNGEVRQMEAWVATTALFAGALRMMILHLDGVLEAPLADYLEETLACGWRAVHV</sequence>
<reference evidence="7 8" key="1">
    <citation type="submission" date="2016-10" db="EMBL/GenBank/DDBJ databases">
        <authorList>
            <person name="de Groot N.N."/>
        </authorList>
    </citation>
    <scope>NUCLEOTIDE SEQUENCE [LARGE SCALE GENOMIC DNA]</scope>
    <source>
        <strain evidence="7">MBHS1</strain>
    </source>
</reference>
<dbReference type="InterPro" id="IPR001647">
    <property type="entry name" value="HTH_TetR"/>
</dbReference>
<keyword evidence="5" id="KW-0812">Transmembrane</keyword>
<dbReference type="AlphaFoldDB" id="A0A1H6FH36"/>
<feature type="transmembrane region" description="Helical" evidence="5">
    <location>
        <begin position="155"/>
        <end position="174"/>
    </location>
</feature>
<name>A0A1H6FH36_9GAMM</name>
<feature type="domain" description="HTH tetR-type" evidence="6">
    <location>
        <begin position="14"/>
        <end position="74"/>
    </location>
</feature>
<keyword evidence="5" id="KW-0472">Membrane</keyword>
<evidence type="ECO:0000313" key="8">
    <source>
        <dbReference type="Proteomes" id="UP000236724"/>
    </source>
</evidence>
<evidence type="ECO:0000256" key="2">
    <source>
        <dbReference type="ARBA" id="ARBA00023125"/>
    </source>
</evidence>
<dbReference type="PANTHER" id="PTHR30055">
    <property type="entry name" value="HTH-TYPE TRANSCRIPTIONAL REGULATOR RUTR"/>
    <property type="match status" value="1"/>
</dbReference>
<dbReference type="InterPro" id="IPR036271">
    <property type="entry name" value="Tet_transcr_reg_TetR-rel_C_sf"/>
</dbReference>
<dbReference type="InterPro" id="IPR023772">
    <property type="entry name" value="DNA-bd_HTH_TetR-type_CS"/>
</dbReference>
<protein>
    <submittedName>
        <fullName evidence="7">HTH-type transcriptional repressor Bm3R1</fullName>
    </submittedName>
</protein>
<dbReference type="Pfam" id="PF00440">
    <property type="entry name" value="TetR_N"/>
    <property type="match status" value="1"/>
</dbReference>
<evidence type="ECO:0000259" key="6">
    <source>
        <dbReference type="PROSITE" id="PS50977"/>
    </source>
</evidence>
<dbReference type="SUPFAM" id="SSF46689">
    <property type="entry name" value="Homeodomain-like"/>
    <property type="match status" value="1"/>
</dbReference>
<dbReference type="PROSITE" id="PS50977">
    <property type="entry name" value="HTH_TETR_2"/>
    <property type="match status" value="1"/>
</dbReference>
<keyword evidence="2 4" id="KW-0238">DNA-binding</keyword>